<dbReference type="SMART" id="SM00388">
    <property type="entry name" value="HisKA"/>
    <property type="match status" value="1"/>
</dbReference>
<comment type="caution">
    <text evidence="5">The sequence shown here is derived from an EMBL/GenBank/DDBJ whole genome shotgun (WGS) entry which is preliminary data.</text>
</comment>
<dbReference type="SMART" id="SM00387">
    <property type="entry name" value="HATPase_c"/>
    <property type="match status" value="1"/>
</dbReference>
<evidence type="ECO:0000313" key="5">
    <source>
        <dbReference type="EMBL" id="MCM5681611.1"/>
    </source>
</evidence>
<keyword evidence="5" id="KW-0547">Nucleotide-binding</keyword>
<dbReference type="SUPFAM" id="SSF55874">
    <property type="entry name" value="ATPase domain of HSP90 chaperone/DNA topoisomerase II/histidine kinase"/>
    <property type="match status" value="1"/>
</dbReference>
<accession>A0ABT0YSB0</accession>
<dbReference type="SUPFAM" id="SSF47384">
    <property type="entry name" value="Homodimeric domain of signal transducing histidine kinase"/>
    <property type="match status" value="1"/>
</dbReference>
<dbReference type="CDD" id="cd00082">
    <property type="entry name" value="HisKA"/>
    <property type="match status" value="1"/>
</dbReference>
<dbReference type="Proteomes" id="UP001165541">
    <property type="component" value="Unassembled WGS sequence"/>
</dbReference>
<dbReference type="InterPro" id="IPR003594">
    <property type="entry name" value="HATPase_dom"/>
</dbReference>
<evidence type="ECO:0000256" key="3">
    <source>
        <dbReference type="ARBA" id="ARBA00022553"/>
    </source>
</evidence>
<evidence type="ECO:0000256" key="1">
    <source>
        <dbReference type="ARBA" id="ARBA00000085"/>
    </source>
</evidence>
<protein>
    <recommendedName>
        <fullName evidence="2">histidine kinase</fullName>
        <ecNumber evidence="2">2.7.13.3</ecNumber>
    </recommendedName>
</protein>
<feature type="domain" description="Histidine kinase" evidence="4">
    <location>
        <begin position="155"/>
        <end position="374"/>
    </location>
</feature>
<keyword evidence="6" id="KW-1185">Reference proteome</keyword>
<dbReference type="InterPro" id="IPR003661">
    <property type="entry name" value="HisK_dim/P_dom"/>
</dbReference>
<dbReference type="InterPro" id="IPR004358">
    <property type="entry name" value="Sig_transdc_His_kin-like_C"/>
</dbReference>
<dbReference type="PRINTS" id="PR00344">
    <property type="entry name" value="BCTRLSENSOR"/>
</dbReference>
<dbReference type="GO" id="GO:0005524">
    <property type="term" value="F:ATP binding"/>
    <property type="evidence" value="ECO:0007669"/>
    <property type="project" value="UniProtKB-KW"/>
</dbReference>
<name>A0ABT0YSB0_9BURK</name>
<dbReference type="EMBL" id="JAMKFE010000013">
    <property type="protein sequence ID" value="MCM5681611.1"/>
    <property type="molecule type" value="Genomic_DNA"/>
</dbReference>
<dbReference type="RefSeq" id="WP_251780096.1">
    <property type="nucleotide sequence ID" value="NZ_JAMKFE010000013.1"/>
</dbReference>
<dbReference type="PROSITE" id="PS50109">
    <property type="entry name" value="HIS_KIN"/>
    <property type="match status" value="1"/>
</dbReference>
<reference evidence="5" key="1">
    <citation type="submission" date="2022-05" db="EMBL/GenBank/DDBJ databases">
        <title>Schlegelella sp. nov., isolated from mangrove soil.</title>
        <authorList>
            <person name="Liu Y."/>
            <person name="Ge X."/>
            <person name="Liu W."/>
        </authorList>
    </citation>
    <scope>NUCLEOTIDE SEQUENCE</scope>
    <source>
        <strain evidence="5">S2-27</strain>
    </source>
</reference>
<dbReference type="PANTHER" id="PTHR43065">
    <property type="entry name" value="SENSOR HISTIDINE KINASE"/>
    <property type="match status" value="1"/>
</dbReference>
<dbReference type="CDD" id="cd00075">
    <property type="entry name" value="HATPase"/>
    <property type="match status" value="1"/>
</dbReference>
<keyword evidence="5" id="KW-0067">ATP-binding</keyword>
<gene>
    <name evidence="5" type="ORF">M8A51_18960</name>
</gene>
<dbReference type="InterPro" id="IPR005467">
    <property type="entry name" value="His_kinase_dom"/>
</dbReference>
<dbReference type="EC" id="2.7.13.3" evidence="2"/>
<proteinExistence type="predicted"/>
<dbReference type="InterPro" id="IPR036097">
    <property type="entry name" value="HisK_dim/P_sf"/>
</dbReference>
<dbReference type="Gene3D" id="3.30.565.10">
    <property type="entry name" value="Histidine kinase-like ATPase, C-terminal domain"/>
    <property type="match status" value="1"/>
</dbReference>
<organism evidence="5 6">
    <name type="scientific">Caldimonas mangrovi</name>
    <dbReference type="NCBI Taxonomy" id="2944811"/>
    <lineage>
        <taxon>Bacteria</taxon>
        <taxon>Pseudomonadati</taxon>
        <taxon>Pseudomonadota</taxon>
        <taxon>Betaproteobacteria</taxon>
        <taxon>Burkholderiales</taxon>
        <taxon>Sphaerotilaceae</taxon>
        <taxon>Caldimonas</taxon>
    </lineage>
</organism>
<evidence type="ECO:0000259" key="4">
    <source>
        <dbReference type="PROSITE" id="PS50109"/>
    </source>
</evidence>
<dbReference type="InterPro" id="IPR036890">
    <property type="entry name" value="HATPase_C_sf"/>
</dbReference>
<comment type="catalytic activity">
    <reaction evidence="1">
        <text>ATP + protein L-histidine = ADP + protein N-phospho-L-histidine.</text>
        <dbReference type="EC" id="2.7.13.3"/>
    </reaction>
</comment>
<dbReference type="Gene3D" id="1.10.287.130">
    <property type="match status" value="1"/>
</dbReference>
<evidence type="ECO:0000313" key="6">
    <source>
        <dbReference type="Proteomes" id="UP001165541"/>
    </source>
</evidence>
<sequence>MTTDLSIASFDAEIDFADLFGDAELADWQDWLSALHRAPVRLLPPQQAEAGDWVIEHELESLLAVRAALEPLADPVRAVFSRYVRERIRYRLASRLHITATQADYERVLASEARYRGLAAQLEERVQQQVAELQRAQLYAFQAEQLRSVAQLAAGMAHEINNPVGFLSSNLRTARDYLGELRPLTAPSGTELIDDFGALLDEALEGARRIATIVAHLRQFSNVDRSSVCEADVAALAKAVIALIRTEIPGTVTLHYCGPELLYWVCEPARISQALHQLMRNASQAVGDNGRIELHCTLDGNELSLRVCDNGCGMSEETRARACDPFFSTRDVGQGVGLGLSLAAETARLHGGRLLLRPGPDAGTEVELRLPAAGVEAAGVPT</sequence>
<dbReference type="Pfam" id="PF02518">
    <property type="entry name" value="HATPase_c"/>
    <property type="match status" value="1"/>
</dbReference>
<keyword evidence="3" id="KW-0597">Phosphoprotein</keyword>
<dbReference type="PANTHER" id="PTHR43065:SF50">
    <property type="entry name" value="HISTIDINE KINASE"/>
    <property type="match status" value="1"/>
</dbReference>
<dbReference type="Pfam" id="PF00512">
    <property type="entry name" value="HisKA"/>
    <property type="match status" value="1"/>
</dbReference>
<evidence type="ECO:0000256" key="2">
    <source>
        <dbReference type="ARBA" id="ARBA00012438"/>
    </source>
</evidence>